<dbReference type="GO" id="GO:0044550">
    <property type="term" value="P:secondary metabolite biosynthetic process"/>
    <property type="evidence" value="ECO:0007669"/>
    <property type="project" value="TreeGrafter"/>
</dbReference>
<dbReference type="InterPro" id="IPR045851">
    <property type="entry name" value="AMP-bd_C_sf"/>
</dbReference>
<dbReference type="Pfam" id="PF00501">
    <property type="entry name" value="AMP-binding"/>
    <property type="match status" value="1"/>
</dbReference>
<dbReference type="InterPro" id="IPR020845">
    <property type="entry name" value="AMP-binding_CS"/>
</dbReference>
<evidence type="ECO:0000313" key="3">
    <source>
        <dbReference type="EMBL" id="GHI86915.1"/>
    </source>
</evidence>
<accession>A0A919LDB5</accession>
<keyword evidence="4" id="KW-1185">Reference proteome</keyword>
<name>A0A919LDB5_9ACTN</name>
<dbReference type="PANTHER" id="PTHR45527:SF1">
    <property type="entry name" value="FATTY ACID SYNTHASE"/>
    <property type="match status" value="1"/>
</dbReference>
<dbReference type="Gene3D" id="3.30.300.30">
    <property type="match status" value="1"/>
</dbReference>
<dbReference type="InterPro" id="IPR000873">
    <property type="entry name" value="AMP-dep_synth/lig_dom"/>
</dbReference>
<dbReference type="GO" id="GO:0005737">
    <property type="term" value="C:cytoplasm"/>
    <property type="evidence" value="ECO:0007669"/>
    <property type="project" value="TreeGrafter"/>
</dbReference>
<proteinExistence type="predicted"/>
<feature type="domain" description="AMP-dependent synthetase/ligase" evidence="1">
    <location>
        <begin position="9"/>
        <end position="362"/>
    </location>
</feature>
<evidence type="ECO:0000259" key="2">
    <source>
        <dbReference type="Pfam" id="PF13193"/>
    </source>
</evidence>
<sequence length="513" mass="53977">MHSLLDPFFAVARDDPDRPAVVDNGLVVGYGTLAHWARAVAGAVAPRTAGPQPPVAVVVHHSARDVAAVLGVLAAGRAYVPLEADHPAARLTAVLERAGCTEAVATADSGYVPPVETVIRPHWTPAPPPAPVPGREPAALPVPRAEDPAYMLFTSGSTGEPKGVVVPHRALAAVVPQLRGLYGIDAEAVVLHFHGAGGDTSLEEILPTLTAGATLVIDDTARERFAQVAQDQEVTVAVLPTGFWNSLTGDLLHQDQDQDQDQGGRLPSCLRTLVIGGEAVRADMLERWNRLDVSGIRLLNTYGSTETALVTHAFALAGPGAEPLPEAGEDLPIGHPLPHVGQRVDAAGELYVSGETLALGYHDNPAATAARFTETGGTRWYRTGDLVSAAPGGALVFRGRTDHQVKIRGHRVDLLDVEALIGRCEGVSAVAAARVEGPTHTSLAAFFVPAPNHRPQEVVARIRDRLSLTAPSHMVPSRIVPVTALEQTHTGKVDRNATRDRHLGSGAPAVISR</sequence>
<dbReference type="Pfam" id="PF13193">
    <property type="entry name" value="AMP-binding_C"/>
    <property type="match status" value="1"/>
</dbReference>
<evidence type="ECO:0008006" key="5">
    <source>
        <dbReference type="Google" id="ProtNLM"/>
    </source>
</evidence>
<dbReference type="CDD" id="cd05930">
    <property type="entry name" value="A_NRPS"/>
    <property type="match status" value="1"/>
</dbReference>
<protein>
    <recommendedName>
        <fullName evidence="5">Nourseothricin peptide synthetase</fullName>
    </recommendedName>
</protein>
<dbReference type="InterPro" id="IPR025110">
    <property type="entry name" value="AMP-bd_C"/>
</dbReference>
<reference evidence="3" key="1">
    <citation type="submission" date="2020-09" db="EMBL/GenBank/DDBJ databases">
        <title>Whole genome shotgun sequence of Streptomyces xanthophaeus NBRC 12829.</title>
        <authorList>
            <person name="Komaki H."/>
            <person name="Tamura T."/>
        </authorList>
    </citation>
    <scope>NUCLEOTIDE SEQUENCE</scope>
    <source>
        <strain evidence="3">NBRC 12829</strain>
    </source>
</reference>
<organism evidence="3 4">
    <name type="scientific">Streptomyces xanthophaeus</name>
    <dbReference type="NCBI Taxonomy" id="67385"/>
    <lineage>
        <taxon>Bacteria</taxon>
        <taxon>Bacillati</taxon>
        <taxon>Actinomycetota</taxon>
        <taxon>Actinomycetes</taxon>
        <taxon>Kitasatosporales</taxon>
        <taxon>Streptomycetaceae</taxon>
        <taxon>Streptomyces</taxon>
    </lineage>
</organism>
<evidence type="ECO:0000313" key="4">
    <source>
        <dbReference type="Proteomes" id="UP000600026"/>
    </source>
</evidence>
<dbReference type="RefSeq" id="WP_037893895.1">
    <property type="nucleotide sequence ID" value="NZ_BNEE01000006.1"/>
</dbReference>
<dbReference type="Proteomes" id="UP000600026">
    <property type="component" value="Unassembled WGS sequence"/>
</dbReference>
<dbReference type="PROSITE" id="PS00455">
    <property type="entry name" value="AMP_BINDING"/>
    <property type="match status" value="1"/>
</dbReference>
<dbReference type="OrthoDB" id="2472181at2"/>
<dbReference type="EMBL" id="BNEE01000006">
    <property type="protein sequence ID" value="GHI86915.1"/>
    <property type="molecule type" value="Genomic_DNA"/>
</dbReference>
<dbReference type="GO" id="GO:0043041">
    <property type="term" value="P:amino acid activation for nonribosomal peptide biosynthetic process"/>
    <property type="evidence" value="ECO:0007669"/>
    <property type="project" value="TreeGrafter"/>
</dbReference>
<dbReference type="InterPro" id="IPR042099">
    <property type="entry name" value="ANL_N_sf"/>
</dbReference>
<dbReference type="AlphaFoldDB" id="A0A919LDB5"/>
<dbReference type="PANTHER" id="PTHR45527">
    <property type="entry name" value="NONRIBOSOMAL PEPTIDE SYNTHETASE"/>
    <property type="match status" value="1"/>
</dbReference>
<evidence type="ECO:0000259" key="1">
    <source>
        <dbReference type="Pfam" id="PF00501"/>
    </source>
</evidence>
<comment type="caution">
    <text evidence="3">The sequence shown here is derived from an EMBL/GenBank/DDBJ whole genome shotgun (WGS) entry which is preliminary data.</text>
</comment>
<gene>
    <name evidence="3" type="ORF">Sxan_42790</name>
</gene>
<dbReference type="Gene3D" id="3.40.50.12780">
    <property type="entry name" value="N-terminal domain of ligase-like"/>
    <property type="match status" value="1"/>
</dbReference>
<dbReference type="SUPFAM" id="SSF56801">
    <property type="entry name" value="Acetyl-CoA synthetase-like"/>
    <property type="match status" value="1"/>
</dbReference>
<feature type="domain" description="AMP-binding enzyme C-terminal" evidence="2">
    <location>
        <begin position="417"/>
        <end position="492"/>
    </location>
</feature>
<dbReference type="GO" id="GO:0031177">
    <property type="term" value="F:phosphopantetheine binding"/>
    <property type="evidence" value="ECO:0007669"/>
    <property type="project" value="TreeGrafter"/>
</dbReference>